<reference evidence="5 6" key="1">
    <citation type="submission" date="2018-06" db="EMBL/GenBank/DDBJ databases">
        <title>Genomic Encyclopedia of Archaeal and Bacterial Type Strains, Phase II (KMG-II): from individual species to whole genera.</title>
        <authorList>
            <person name="Goeker M."/>
        </authorList>
    </citation>
    <scope>NUCLEOTIDE SEQUENCE [LARGE SCALE GENOMIC DNA]</scope>
    <source>
        <strain evidence="5 6">DSM 23241</strain>
    </source>
</reference>
<keyword evidence="1 3" id="KW-0732">Signal</keyword>
<dbReference type="RefSeq" id="WP_111293712.1">
    <property type="nucleotide sequence ID" value="NZ_QKZV01000002.1"/>
</dbReference>
<gene>
    <name evidence="5" type="ORF">LX80_00739</name>
</gene>
<feature type="signal peptide" evidence="3">
    <location>
        <begin position="1"/>
        <end position="23"/>
    </location>
</feature>
<dbReference type="InterPro" id="IPR013766">
    <property type="entry name" value="Thioredoxin_domain"/>
</dbReference>
<comment type="caution">
    <text evidence="5">The sequence shown here is derived from an EMBL/GenBank/DDBJ whole genome shotgun (WGS) entry which is preliminary data.</text>
</comment>
<evidence type="ECO:0000256" key="1">
    <source>
        <dbReference type="ARBA" id="ARBA00022729"/>
    </source>
</evidence>
<evidence type="ECO:0000313" key="6">
    <source>
        <dbReference type="Proteomes" id="UP000249720"/>
    </source>
</evidence>
<dbReference type="PROSITE" id="PS51352">
    <property type="entry name" value="THIOREDOXIN_2"/>
    <property type="match status" value="1"/>
</dbReference>
<dbReference type="AlphaFoldDB" id="A0A2W7RV17"/>
<accession>A0A2W7RV17</accession>
<keyword evidence="6" id="KW-1185">Reference proteome</keyword>
<proteinExistence type="predicted"/>
<dbReference type="PROSITE" id="PS00194">
    <property type="entry name" value="THIOREDOXIN_1"/>
    <property type="match status" value="1"/>
</dbReference>
<dbReference type="Gene3D" id="3.40.30.10">
    <property type="entry name" value="Glutaredoxin"/>
    <property type="match status" value="1"/>
</dbReference>
<dbReference type="Pfam" id="PF13899">
    <property type="entry name" value="Thioredoxin_7"/>
    <property type="match status" value="1"/>
</dbReference>
<dbReference type="InterPro" id="IPR051099">
    <property type="entry name" value="AGR/TXD"/>
</dbReference>
<sequence length="153" mass="17268">MNIYLLKIFLILNFSFFTFNHHASNGVITQNANEHKVAFIEQDWNLAKQQAKEANKLIFVDVYATWCGPCKMLQQKTFTNAKVAEFLNTHFINLSIDAEKTIGPQVARYFGVTAYPTLVFTDASGKPVLYTMGYMGPKAFLKFANAALAKTQK</sequence>
<name>A0A2W7RV17_9BACT</name>
<dbReference type="PANTHER" id="PTHR15337">
    <property type="entry name" value="ANTERIOR GRADIENT PROTEIN-RELATED"/>
    <property type="match status" value="1"/>
</dbReference>
<evidence type="ECO:0000256" key="2">
    <source>
        <dbReference type="ARBA" id="ARBA00023284"/>
    </source>
</evidence>
<dbReference type="PANTHER" id="PTHR15337:SF11">
    <property type="entry name" value="THIOREDOXIN DOMAIN-CONTAINING PROTEIN"/>
    <property type="match status" value="1"/>
</dbReference>
<evidence type="ECO:0000313" key="5">
    <source>
        <dbReference type="EMBL" id="PZX64543.1"/>
    </source>
</evidence>
<dbReference type="EMBL" id="QKZV01000002">
    <property type="protein sequence ID" value="PZX64543.1"/>
    <property type="molecule type" value="Genomic_DNA"/>
</dbReference>
<dbReference type="InterPro" id="IPR017937">
    <property type="entry name" value="Thioredoxin_CS"/>
</dbReference>
<dbReference type="SUPFAM" id="SSF52833">
    <property type="entry name" value="Thioredoxin-like"/>
    <property type="match status" value="1"/>
</dbReference>
<organism evidence="5 6">
    <name type="scientific">Hydrotalea sandarakina</name>
    <dbReference type="NCBI Taxonomy" id="1004304"/>
    <lineage>
        <taxon>Bacteria</taxon>
        <taxon>Pseudomonadati</taxon>
        <taxon>Bacteroidota</taxon>
        <taxon>Chitinophagia</taxon>
        <taxon>Chitinophagales</taxon>
        <taxon>Chitinophagaceae</taxon>
        <taxon>Hydrotalea</taxon>
    </lineage>
</organism>
<dbReference type="InterPro" id="IPR036249">
    <property type="entry name" value="Thioredoxin-like_sf"/>
</dbReference>
<feature type="domain" description="Thioredoxin" evidence="4">
    <location>
        <begin position="10"/>
        <end position="149"/>
    </location>
</feature>
<dbReference type="OrthoDB" id="120730at2"/>
<keyword evidence="2" id="KW-0676">Redox-active center</keyword>
<dbReference type="Proteomes" id="UP000249720">
    <property type="component" value="Unassembled WGS sequence"/>
</dbReference>
<evidence type="ECO:0000256" key="3">
    <source>
        <dbReference type="SAM" id="SignalP"/>
    </source>
</evidence>
<evidence type="ECO:0000259" key="4">
    <source>
        <dbReference type="PROSITE" id="PS51352"/>
    </source>
</evidence>
<feature type="chain" id="PRO_5015957363" evidence="3">
    <location>
        <begin position="24"/>
        <end position="153"/>
    </location>
</feature>
<protein>
    <submittedName>
        <fullName evidence="5">Thioredoxin-like protein</fullName>
    </submittedName>
</protein>